<evidence type="ECO:0000256" key="1">
    <source>
        <dbReference type="ARBA" id="ARBA00008751"/>
    </source>
</evidence>
<reference evidence="8 9" key="1">
    <citation type="submission" date="2014-03" db="EMBL/GenBank/DDBJ databases">
        <title>Genome sequence of Sphingobium yanoikuyae B1.</title>
        <authorList>
            <person name="Gan H.M."/>
            <person name="Gan H.Y."/>
            <person name="Savka M.A."/>
        </authorList>
    </citation>
    <scope>NUCLEOTIDE SEQUENCE [LARGE SCALE GENOMIC DNA]</scope>
    <source>
        <strain evidence="8 9">B1</strain>
    </source>
</reference>
<name>A0A084E1W1_SPHYA</name>
<comment type="similarity">
    <text evidence="1">Belongs to the bacterial ring-hydroxylating dioxygenase alpha subunit family.</text>
</comment>
<gene>
    <name evidence="8" type="primary">dxnA1</name>
    <name evidence="8" type="ORF">CP98_05338</name>
</gene>
<dbReference type="PANTHER" id="PTHR43756">
    <property type="entry name" value="CHOLINE MONOOXYGENASE, CHLOROPLASTIC"/>
    <property type="match status" value="1"/>
</dbReference>
<proteinExistence type="inferred from homology"/>
<dbReference type="InterPro" id="IPR036922">
    <property type="entry name" value="Rieske_2Fe-2S_sf"/>
</dbReference>
<organism evidence="8 9">
    <name type="scientific">Sphingobium yanoikuyae</name>
    <name type="common">Sphingomonas yanoikuyae</name>
    <dbReference type="NCBI Taxonomy" id="13690"/>
    <lineage>
        <taxon>Bacteria</taxon>
        <taxon>Pseudomonadati</taxon>
        <taxon>Pseudomonadota</taxon>
        <taxon>Alphaproteobacteria</taxon>
        <taxon>Sphingomonadales</taxon>
        <taxon>Sphingomonadaceae</taxon>
        <taxon>Sphingobium</taxon>
    </lineage>
</organism>
<dbReference type="Proteomes" id="UP000028534">
    <property type="component" value="Unassembled WGS sequence"/>
</dbReference>
<accession>A0A084E1W1</accession>
<sequence length="439" mass="49663">MALDDPTKGSWNKSNKYGIDLRTGIQPSEIYTSAEVFDDEMEKIFGKCWLLVGHESQIPQKGDFVVSKMGNDSVIVSRHRDDTVHVLLNQCRHRGVKLLRTDYGSKPAFICSYHGWCYGTDGKLLGMPHVSHHRDCFKKSEWGLVAVPKVEIYRGLIFANWDENAEPLADYLAESMWYLDAFFDRSPAGSEFIGLQKWVLKANWKWGAEQHASDFYHAQVSHVSYTDVFFPEASTNRLIQFGPPEYGLQYSSPERGHGGGWLTIPHEILLHRGIKTMTDDVVDYWEETGFPKTAERLGDTRSNKMTVFHMNIFPHMSLNRGQGYLRLWQPISPTETEVWSFVFVDADLPEELKASYLTAKANIFSAAGGLEQDDAENTTACQMGVTGTKASKTKLNIMMGDVKEPPEDFEGPGLISDEYSEVALRGFYHRWASLMDGEG</sequence>
<evidence type="ECO:0000256" key="5">
    <source>
        <dbReference type="ARBA" id="ARBA00023004"/>
    </source>
</evidence>
<evidence type="ECO:0000313" key="9">
    <source>
        <dbReference type="Proteomes" id="UP000028534"/>
    </source>
</evidence>
<dbReference type="GO" id="GO:0051213">
    <property type="term" value="F:dioxygenase activity"/>
    <property type="evidence" value="ECO:0007669"/>
    <property type="project" value="UniProtKB-KW"/>
</dbReference>
<dbReference type="AlphaFoldDB" id="A0A084E1W1"/>
<dbReference type="Gene3D" id="3.90.380.10">
    <property type="entry name" value="Naphthalene 1,2-dioxygenase Alpha Subunit, Chain A, domain 1"/>
    <property type="match status" value="1"/>
</dbReference>
<dbReference type="GO" id="GO:0051537">
    <property type="term" value="F:2 iron, 2 sulfur cluster binding"/>
    <property type="evidence" value="ECO:0007669"/>
    <property type="project" value="UniProtKB-KW"/>
</dbReference>
<evidence type="ECO:0000313" key="8">
    <source>
        <dbReference type="EMBL" id="KEZ11953.1"/>
    </source>
</evidence>
<evidence type="ECO:0000259" key="7">
    <source>
        <dbReference type="PROSITE" id="PS51296"/>
    </source>
</evidence>
<keyword evidence="6" id="KW-0411">Iron-sulfur</keyword>
<dbReference type="EMBL" id="JGVR01000091">
    <property type="protein sequence ID" value="KEZ11953.1"/>
    <property type="molecule type" value="Genomic_DNA"/>
</dbReference>
<dbReference type="PROSITE" id="PS51296">
    <property type="entry name" value="RIESKE"/>
    <property type="match status" value="1"/>
</dbReference>
<protein>
    <submittedName>
        <fullName evidence="8">Dioxin dioxygenase, large subunit</fullName>
    </submittedName>
</protein>
<dbReference type="eggNOG" id="COG4638">
    <property type="taxonomic scope" value="Bacteria"/>
</dbReference>
<dbReference type="Gene3D" id="2.102.10.10">
    <property type="entry name" value="Rieske [2Fe-2S] iron-sulphur domain"/>
    <property type="match status" value="1"/>
</dbReference>
<comment type="caution">
    <text evidence="8">The sequence shown here is derived from an EMBL/GenBank/DDBJ whole genome shotgun (WGS) entry which is preliminary data.</text>
</comment>
<keyword evidence="3" id="KW-0479">Metal-binding</keyword>
<dbReference type="Pfam" id="PF00355">
    <property type="entry name" value="Rieske"/>
    <property type="match status" value="1"/>
</dbReference>
<dbReference type="Pfam" id="PF00848">
    <property type="entry name" value="Ring_hydroxyl_A"/>
    <property type="match status" value="1"/>
</dbReference>
<evidence type="ECO:0000256" key="2">
    <source>
        <dbReference type="ARBA" id="ARBA00022714"/>
    </source>
</evidence>
<dbReference type="PANTHER" id="PTHR43756:SF1">
    <property type="entry name" value="3-PHENYLPROPIONATE_CINNAMIC ACID DIOXYGENASE SUBUNIT ALPHA"/>
    <property type="match status" value="1"/>
</dbReference>
<evidence type="ECO:0000256" key="6">
    <source>
        <dbReference type="ARBA" id="ARBA00023014"/>
    </source>
</evidence>
<keyword evidence="5" id="KW-0408">Iron</keyword>
<dbReference type="SUPFAM" id="SSF55961">
    <property type="entry name" value="Bet v1-like"/>
    <property type="match status" value="1"/>
</dbReference>
<keyword evidence="8" id="KW-0223">Dioxygenase</keyword>
<dbReference type="GO" id="GO:0005506">
    <property type="term" value="F:iron ion binding"/>
    <property type="evidence" value="ECO:0007669"/>
    <property type="project" value="InterPro"/>
</dbReference>
<keyword evidence="4" id="KW-0560">Oxidoreductase</keyword>
<dbReference type="InterPro" id="IPR017941">
    <property type="entry name" value="Rieske_2Fe-2S"/>
</dbReference>
<dbReference type="PRINTS" id="PR00090">
    <property type="entry name" value="RNGDIOXGNASE"/>
</dbReference>
<dbReference type="InterPro" id="IPR001663">
    <property type="entry name" value="Rng_hydr_dOase-A"/>
</dbReference>
<evidence type="ECO:0000256" key="4">
    <source>
        <dbReference type="ARBA" id="ARBA00023002"/>
    </source>
</evidence>
<dbReference type="PATRIC" id="fig|13690.10.peg.5549"/>
<keyword evidence="2" id="KW-0001">2Fe-2S</keyword>
<dbReference type="InterPro" id="IPR015879">
    <property type="entry name" value="Ring_hydroxy_dOase_asu_C_dom"/>
</dbReference>
<evidence type="ECO:0000256" key="3">
    <source>
        <dbReference type="ARBA" id="ARBA00022723"/>
    </source>
</evidence>
<dbReference type="SUPFAM" id="SSF50022">
    <property type="entry name" value="ISP domain"/>
    <property type="match status" value="1"/>
</dbReference>
<feature type="domain" description="Rieske" evidence="7">
    <location>
        <begin position="49"/>
        <end position="147"/>
    </location>
</feature>